<dbReference type="RefSeq" id="WP_263534862.1">
    <property type="nucleotide sequence ID" value="NZ_JAQQXT010000011.1"/>
</dbReference>
<feature type="chain" id="PRO_5047295010" description="Cell envelope biogenesis protein TolA" evidence="1">
    <location>
        <begin position="25"/>
        <end position="183"/>
    </location>
</feature>
<gene>
    <name evidence="2" type="ORF">PRZ03_17400</name>
</gene>
<comment type="caution">
    <text evidence="2">The sequence shown here is derived from an EMBL/GenBank/DDBJ whole genome shotgun (WGS) entry which is preliminary data.</text>
</comment>
<proteinExistence type="predicted"/>
<evidence type="ECO:0000313" key="3">
    <source>
        <dbReference type="Proteomes" id="UP001221189"/>
    </source>
</evidence>
<organism evidence="2 3">
    <name type="scientific">Roseateles albus</name>
    <dbReference type="NCBI Taxonomy" id="2987525"/>
    <lineage>
        <taxon>Bacteria</taxon>
        <taxon>Pseudomonadati</taxon>
        <taxon>Pseudomonadota</taxon>
        <taxon>Betaproteobacteria</taxon>
        <taxon>Burkholderiales</taxon>
        <taxon>Sphaerotilaceae</taxon>
        <taxon>Roseateles</taxon>
    </lineage>
</organism>
<sequence length="183" mass="19307">MNTQFKLKATLVLAALFCLPVAQAALSSNADYKASKTRIDADYKAEKAACAAMSGNAKDVCHEEAKAHEKVALAEAEFAHTGSTSDSNKVITAKAESAYAVAKEKCDDKSGNDKDVCVKEAKAIEAKALADVKLSKKINSAVKDDVQTKRDADYKVSIEKCDSMSGDAKSNCVASAKATFGKS</sequence>
<evidence type="ECO:0000313" key="2">
    <source>
        <dbReference type="EMBL" id="MDC8773361.1"/>
    </source>
</evidence>
<dbReference type="EMBL" id="JAQQXT010000011">
    <property type="protein sequence ID" value="MDC8773361.1"/>
    <property type="molecule type" value="Genomic_DNA"/>
</dbReference>
<reference evidence="2 3" key="1">
    <citation type="submission" date="2022-10" db="EMBL/GenBank/DDBJ databases">
        <title>Paucibacter sp. hw1 Genome sequencing.</title>
        <authorList>
            <person name="Park S."/>
        </authorList>
    </citation>
    <scope>NUCLEOTIDE SEQUENCE [LARGE SCALE GENOMIC DNA]</scope>
    <source>
        <strain evidence="3">hw1</strain>
    </source>
</reference>
<accession>A0ABT5KHM4</accession>
<protein>
    <recommendedName>
        <fullName evidence="4">Cell envelope biogenesis protein TolA</fullName>
    </recommendedName>
</protein>
<keyword evidence="1" id="KW-0732">Signal</keyword>
<evidence type="ECO:0000256" key="1">
    <source>
        <dbReference type="SAM" id="SignalP"/>
    </source>
</evidence>
<dbReference type="Proteomes" id="UP001221189">
    <property type="component" value="Unassembled WGS sequence"/>
</dbReference>
<feature type="signal peptide" evidence="1">
    <location>
        <begin position="1"/>
        <end position="24"/>
    </location>
</feature>
<keyword evidence="3" id="KW-1185">Reference proteome</keyword>
<evidence type="ECO:0008006" key="4">
    <source>
        <dbReference type="Google" id="ProtNLM"/>
    </source>
</evidence>
<name>A0ABT5KHM4_9BURK</name>